<proteinExistence type="predicted"/>
<comment type="caution">
    <text evidence="1">The sequence shown here is derived from an EMBL/GenBank/DDBJ whole genome shotgun (WGS) entry which is preliminary data.</text>
</comment>
<dbReference type="InterPro" id="IPR012675">
    <property type="entry name" value="Beta-grasp_dom_sf"/>
</dbReference>
<dbReference type="Gene3D" id="3.10.20.30">
    <property type="match status" value="1"/>
</dbReference>
<gene>
    <name evidence="1" type="ORF">FHS82_000627</name>
</gene>
<evidence type="ECO:0000313" key="2">
    <source>
        <dbReference type="Proteomes" id="UP001429580"/>
    </source>
</evidence>
<dbReference type="SUPFAM" id="SSF54285">
    <property type="entry name" value="MoaD/ThiS"/>
    <property type="match status" value="1"/>
</dbReference>
<sequence length="70" mass="7546">MSEIQVRVNGRSEQVGDATLAALLARHDIGLDTRGVAVALNGAVLPRDRWMLTALHADDRIEIVQARQGG</sequence>
<dbReference type="RefSeq" id="WP_166948583.1">
    <property type="nucleotide sequence ID" value="NZ_JAASQI010000001.1"/>
</dbReference>
<dbReference type="Proteomes" id="UP001429580">
    <property type="component" value="Unassembled WGS sequence"/>
</dbReference>
<dbReference type="EMBL" id="JAASQI010000001">
    <property type="protein sequence ID" value="NIJ56814.1"/>
    <property type="molecule type" value="Genomic_DNA"/>
</dbReference>
<name>A0ABX0UY59_9HYPH</name>
<dbReference type="NCBIfam" id="TIGR01683">
    <property type="entry name" value="thiS"/>
    <property type="match status" value="1"/>
</dbReference>
<dbReference type="InterPro" id="IPR016155">
    <property type="entry name" value="Mopterin_synth/thiamin_S_b"/>
</dbReference>
<dbReference type="InterPro" id="IPR010035">
    <property type="entry name" value="Thi_S"/>
</dbReference>
<accession>A0ABX0UY59</accession>
<dbReference type="InterPro" id="IPR003749">
    <property type="entry name" value="ThiS/MoaD-like"/>
</dbReference>
<organism evidence="1 2">
    <name type="scientific">Pseudochelatococcus lubricantis</name>
    <dbReference type="NCBI Taxonomy" id="1538102"/>
    <lineage>
        <taxon>Bacteria</taxon>
        <taxon>Pseudomonadati</taxon>
        <taxon>Pseudomonadota</taxon>
        <taxon>Alphaproteobacteria</taxon>
        <taxon>Hyphomicrobiales</taxon>
        <taxon>Chelatococcaceae</taxon>
        <taxon>Pseudochelatococcus</taxon>
    </lineage>
</organism>
<protein>
    <submittedName>
        <fullName evidence="1">Sulfur carrier protein</fullName>
    </submittedName>
</protein>
<dbReference type="CDD" id="cd00565">
    <property type="entry name" value="Ubl_ThiS"/>
    <property type="match status" value="1"/>
</dbReference>
<reference evidence="1 2" key="1">
    <citation type="submission" date="2020-03" db="EMBL/GenBank/DDBJ databases">
        <title>Genomic Encyclopedia of Type Strains, Phase IV (KMG-IV): sequencing the most valuable type-strain genomes for metagenomic binning, comparative biology and taxonomic classification.</title>
        <authorList>
            <person name="Goeker M."/>
        </authorList>
    </citation>
    <scope>NUCLEOTIDE SEQUENCE [LARGE SCALE GENOMIC DNA]</scope>
    <source>
        <strain evidence="1 2">DSM 103870</strain>
    </source>
</reference>
<dbReference type="PANTHER" id="PTHR34472:SF1">
    <property type="entry name" value="SULFUR CARRIER PROTEIN THIS"/>
    <property type="match status" value="1"/>
</dbReference>
<dbReference type="Pfam" id="PF02597">
    <property type="entry name" value="ThiS"/>
    <property type="match status" value="1"/>
</dbReference>
<evidence type="ECO:0000313" key="1">
    <source>
        <dbReference type="EMBL" id="NIJ56814.1"/>
    </source>
</evidence>
<keyword evidence="2" id="KW-1185">Reference proteome</keyword>
<dbReference type="PANTHER" id="PTHR34472">
    <property type="entry name" value="SULFUR CARRIER PROTEIN THIS"/>
    <property type="match status" value="1"/>
</dbReference>